<evidence type="ECO:0000256" key="3">
    <source>
        <dbReference type="ARBA" id="ARBA00022618"/>
    </source>
</evidence>
<organism evidence="11 12">
    <name type="scientific">Pseudonocardia hydrocarbonoxydans</name>
    <dbReference type="NCBI Taxonomy" id="76726"/>
    <lineage>
        <taxon>Bacteria</taxon>
        <taxon>Bacillati</taxon>
        <taxon>Actinomycetota</taxon>
        <taxon>Actinomycetes</taxon>
        <taxon>Pseudonocardiales</taxon>
        <taxon>Pseudonocardiaceae</taxon>
        <taxon>Pseudonocardia</taxon>
    </lineage>
</organism>
<evidence type="ECO:0000313" key="12">
    <source>
        <dbReference type="Proteomes" id="UP000320338"/>
    </source>
</evidence>
<evidence type="ECO:0000256" key="1">
    <source>
        <dbReference type="ARBA" id="ARBA00004370"/>
    </source>
</evidence>
<keyword evidence="2" id="KW-1003">Cell membrane</keyword>
<evidence type="ECO:0000256" key="2">
    <source>
        <dbReference type="ARBA" id="ARBA00022475"/>
    </source>
</evidence>
<dbReference type="AlphaFoldDB" id="A0A4Y3WIG1"/>
<dbReference type="Pfam" id="PF08478">
    <property type="entry name" value="POTRA_1"/>
    <property type="match status" value="1"/>
</dbReference>
<dbReference type="Gene3D" id="3.10.20.310">
    <property type="entry name" value="membrane protein fhac"/>
    <property type="match status" value="1"/>
</dbReference>
<keyword evidence="3" id="KW-0132">Cell division</keyword>
<dbReference type="InterPro" id="IPR050487">
    <property type="entry name" value="FtsQ_DivIB"/>
</dbReference>
<protein>
    <recommendedName>
        <fullName evidence="10">POTRA domain-containing protein</fullName>
    </recommendedName>
</protein>
<dbReference type="PANTHER" id="PTHR37820">
    <property type="entry name" value="CELL DIVISION PROTEIN DIVIB"/>
    <property type="match status" value="1"/>
</dbReference>
<dbReference type="PROSITE" id="PS51779">
    <property type="entry name" value="POTRA"/>
    <property type="match status" value="1"/>
</dbReference>
<keyword evidence="4 9" id="KW-0812">Transmembrane</keyword>
<keyword evidence="5 9" id="KW-1133">Transmembrane helix</keyword>
<dbReference type="Proteomes" id="UP000320338">
    <property type="component" value="Unassembled WGS sequence"/>
</dbReference>
<evidence type="ECO:0000256" key="9">
    <source>
        <dbReference type="SAM" id="Phobius"/>
    </source>
</evidence>
<evidence type="ECO:0000256" key="6">
    <source>
        <dbReference type="ARBA" id="ARBA00023136"/>
    </source>
</evidence>
<evidence type="ECO:0000256" key="7">
    <source>
        <dbReference type="ARBA" id="ARBA00023306"/>
    </source>
</evidence>
<evidence type="ECO:0000313" key="11">
    <source>
        <dbReference type="EMBL" id="GEC18564.1"/>
    </source>
</evidence>
<evidence type="ECO:0000256" key="5">
    <source>
        <dbReference type="ARBA" id="ARBA00022989"/>
    </source>
</evidence>
<comment type="caution">
    <text evidence="11">The sequence shown here is derived from an EMBL/GenBank/DDBJ whole genome shotgun (WGS) entry which is preliminary data.</text>
</comment>
<keyword evidence="6 9" id="KW-0472">Membrane</keyword>
<feature type="domain" description="POTRA" evidence="10">
    <location>
        <begin position="115"/>
        <end position="183"/>
    </location>
</feature>
<dbReference type="GO" id="GO:0005886">
    <property type="term" value="C:plasma membrane"/>
    <property type="evidence" value="ECO:0007669"/>
    <property type="project" value="TreeGrafter"/>
</dbReference>
<dbReference type="InterPro" id="IPR005548">
    <property type="entry name" value="Cell_div_FtsQ/DivIB_C"/>
</dbReference>
<feature type="compositionally biased region" description="Low complexity" evidence="8">
    <location>
        <begin position="45"/>
        <end position="70"/>
    </location>
</feature>
<evidence type="ECO:0000256" key="8">
    <source>
        <dbReference type="SAM" id="MobiDB-lite"/>
    </source>
</evidence>
<keyword evidence="12" id="KW-1185">Reference proteome</keyword>
<dbReference type="Pfam" id="PF03799">
    <property type="entry name" value="FtsQ_DivIB_C"/>
    <property type="match status" value="1"/>
</dbReference>
<comment type="subcellular location">
    <subcellularLocation>
        <location evidence="1">Membrane</location>
    </subcellularLocation>
</comment>
<dbReference type="RefSeq" id="WP_141277187.1">
    <property type="nucleotide sequence ID" value="NZ_BAAARZ010000069.1"/>
</dbReference>
<dbReference type="InterPro" id="IPR034746">
    <property type="entry name" value="POTRA"/>
</dbReference>
<feature type="region of interest" description="Disordered" evidence="8">
    <location>
        <begin position="1"/>
        <end position="84"/>
    </location>
</feature>
<reference evidence="11 12" key="1">
    <citation type="submission" date="2019-06" db="EMBL/GenBank/DDBJ databases">
        <title>Whole genome shotgun sequence of Pseudonocardia hydrocarbonoxydans NBRC 14498.</title>
        <authorList>
            <person name="Hosoyama A."/>
            <person name="Uohara A."/>
            <person name="Ohji S."/>
            <person name="Ichikawa N."/>
        </authorList>
    </citation>
    <scope>NUCLEOTIDE SEQUENCE [LARGE SCALE GENOMIC DNA]</scope>
    <source>
        <strain evidence="11 12">NBRC 14498</strain>
    </source>
</reference>
<sequence length="308" mass="31498">MSSRSPSGGARRRETVGEAVARRAARERAPSPRESPDPRPRAADDPPASRAPRRAGSGRPTGPDRATRPPGGRPRPEPSPVHRRRRRVAALAGVLVLLALLAAGVRVLVYDLGLLDVEGVEITGTLDVPQADVLAAAAVVPGGPLAAVDTAGIAARVAQLPGIGSVEVGRGWPHTVTIAITERTAVAVAGTPQGPMPVDATGVVYPAPVAPGLPQLTFGAVGPDDPSTRAALDVLAALPPELRAQVGTVDVTVGGGIPQVALGLTEDRRVRWGPAEESARKAAVLAALLTQPGRVYDVTSPALPTVRP</sequence>
<proteinExistence type="predicted"/>
<dbReference type="EMBL" id="BJNG01000006">
    <property type="protein sequence ID" value="GEC18564.1"/>
    <property type="molecule type" value="Genomic_DNA"/>
</dbReference>
<accession>A0A4Y3WIG1</accession>
<evidence type="ECO:0000259" key="10">
    <source>
        <dbReference type="PROSITE" id="PS51779"/>
    </source>
</evidence>
<evidence type="ECO:0000256" key="4">
    <source>
        <dbReference type="ARBA" id="ARBA00022692"/>
    </source>
</evidence>
<gene>
    <name evidence="11" type="ORF">PHY01_08470</name>
</gene>
<keyword evidence="7" id="KW-0131">Cell cycle</keyword>
<dbReference type="PANTHER" id="PTHR37820:SF1">
    <property type="entry name" value="CELL DIVISION PROTEIN FTSQ"/>
    <property type="match status" value="1"/>
</dbReference>
<feature type="compositionally biased region" description="Basic and acidic residues" evidence="8">
    <location>
        <begin position="11"/>
        <end position="44"/>
    </location>
</feature>
<feature type="transmembrane region" description="Helical" evidence="9">
    <location>
        <begin position="88"/>
        <end position="109"/>
    </location>
</feature>
<dbReference type="GO" id="GO:0051301">
    <property type="term" value="P:cell division"/>
    <property type="evidence" value="ECO:0007669"/>
    <property type="project" value="UniProtKB-KW"/>
</dbReference>
<dbReference type="InterPro" id="IPR013685">
    <property type="entry name" value="POTRA_FtsQ_type"/>
</dbReference>
<name>A0A4Y3WIG1_9PSEU</name>
<dbReference type="OrthoDB" id="9790760at2"/>